<evidence type="ECO:0000313" key="3">
    <source>
        <dbReference type="Proteomes" id="UP001149079"/>
    </source>
</evidence>
<keyword evidence="3" id="KW-1185">Reference proteome</keyword>
<comment type="caution">
    <text evidence="2">The sequence shown here is derived from an EMBL/GenBank/DDBJ whole genome shotgun (WGS) entry which is preliminary data.</text>
</comment>
<organism evidence="2 3">
    <name type="scientific">Penicillium bovifimosum</name>
    <dbReference type="NCBI Taxonomy" id="126998"/>
    <lineage>
        <taxon>Eukaryota</taxon>
        <taxon>Fungi</taxon>
        <taxon>Dikarya</taxon>
        <taxon>Ascomycota</taxon>
        <taxon>Pezizomycotina</taxon>
        <taxon>Eurotiomycetes</taxon>
        <taxon>Eurotiomycetidae</taxon>
        <taxon>Eurotiales</taxon>
        <taxon>Aspergillaceae</taxon>
        <taxon>Penicillium</taxon>
    </lineage>
</organism>
<feature type="region of interest" description="Disordered" evidence="1">
    <location>
        <begin position="235"/>
        <end position="263"/>
    </location>
</feature>
<dbReference type="AlphaFoldDB" id="A0A9W9GJR2"/>
<proteinExistence type="predicted"/>
<name>A0A9W9GJR2_9EURO</name>
<accession>A0A9W9GJR2</accession>
<reference evidence="2" key="2">
    <citation type="journal article" date="2023" name="IMA Fungus">
        <title>Comparative genomic study of the Penicillium genus elucidates a diverse pangenome and 15 lateral gene transfer events.</title>
        <authorList>
            <person name="Petersen C."/>
            <person name="Sorensen T."/>
            <person name="Nielsen M.R."/>
            <person name="Sondergaard T.E."/>
            <person name="Sorensen J.L."/>
            <person name="Fitzpatrick D.A."/>
            <person name="Frisvad J.C."/>
            <person name="Nielsen K.L."/>
        </authorList>
    </citation>
    <scope>NUCLEOTIDE SEQUENCE</scope>
    <source>
        <strain evidence="2">IBT 22155</strain>
    </source>
</reference>
<dbReference type="Proteomes" id="UP001149079">
    <property type="component" value="Unassembled WGS sequence"/>
</dbReference>
<evidence type="ECO:0000256" key="1">
    <source>
        <dbReference type="SAM" id="MobiDB-lite"/>
    </source>
</evidence>
<dbReference type="RefSeq" id="XP_056518098.1">
    <property type="nucleotide sequence ID" value="XM_056670299.1"/>
</dbReference>
<dbReference type="EMBL" id="JAPQKL010000007">
    <property type="protein sequence ID" value="KAJ5121594.1"/>
    <property type="molecule type" value="Genomic_DNA"/>
</dbReference>
<feature type="compositionally biased region" description="Polar residues" evidence="1">
    <location>
        <begin position="485"/>
        <end position="505"/>
    </location>
</feature>
<dbReference type="OrthoDB" id="4238722at2759"/>
<feature type="region of interest" description="Disordered" evidence="1">
    <location>
        <begin position="301"/>
        <end position="350"/>
    </location>
</feature>
<feature type="region of interest" description="Disordered" evidence="1">
    <location>
        <begin position="472"/>
        <end position="505"/>
    </location>
</feature>
<reference evidence="2" key="1">
    <citation type="submission" date="2022-11" db="EMBL/GenBank/DDBJ databases">
        <authorList>
            <person name="Petersen C."/>
        </authorList>
    </citation>
    <scope>NUCLEOTIDE SEQUENCE</scope>
    <source>
        <strain evidence="2">IBT 22155</strain>
    </source>
</reference>
<evidence type="ECO:0000313" key="2">
    <source>
        <dbReference type="EMBL" id="KAJ5121594.1"/>
    </source>
</evidence>
<gene>
    <name evidence="2" type="ORF">N7515_009555</name>
</gene>
<protein>
    <submittedName>
        <fullName evidence="2">Uncharacterized protein</fullName>
    </submittedName>
</protein>
<sequence length="505" mass="56206">MKPQATHAPRLRCHLPWTATKLIRARQLSNAQTQLYPCALTSAAVDTRSSSRPNSVPASQYNVRINQTTRLKRNVDFAMSLRPLGSQCLPYTHLLRNVPPTRYVISSQLRRFPQPCNNRRTHHGSATPPHHTHRASFSLGRFLSDLLRPTHAFPSHDKTPWTQKCRHGTSATNSLEHCAHCGGKAIPKARTLIDRSNPSSGWHCKACTRSVRLRGHLPNEEQLVAMSRRRLMLQSGEASKTSPCRHCGRMTAPRTSRKFANPDDPSAGFHCRTCVRHKSIHGNLPTETDLAAYRYRSAVWSRKPPTGDSGNEAPDILREDRETPGPSESSPPPGPTSQKQSRDARPCIHCGDMTTSKSKRKLVEPRNPAAGYYCQPCSRSLLETDALPSSVRIAALRKLRAKRSRSGPRSLESPCRHCGDMTLPSSKRRLVETKNPEAGFYCRACADCLRETGVLPSEIRLTVRRAREEVRLKNLEARSSEKSRSSVPTQGNSTLADMPTGNPTA</sequence>
<dbReference type="GeneID" id="81409469"/>
<feature type="compositionally biased region" description="Basic and acidic residues" evidence="1">
    <location>
        <begin position="472"/>
        <end position="484"/>
    </location>
</feature>